<organism evidence="7 8">
    <name type="scientific">Brucella thiophenivorans</name>
    <dbReference type="NCBI Taxonomy" id="571255"/>
    <lineage>
        <taxon>Bacteria</taxon>
        <taxon>Pseudomonadati</taxon>
        <taxon>Pseudomonadota</taxon>
        <taxon>Alphaproteobacteria</taxon>
        <taxon>Hyphomicrobiales</taxon>
        <taxon>Brucellaceae</taxon>
        <taxon>Brucella/Ochrobactrum group</taxon>
        <taxon>Brucella</taxon>
    </lineage>
</organism>
<keyword evidence="4" id="KW-0067">ATP-binding</keyword>
<reference evidence="7 8" key="1">
    <citation type="submission" date="2017-07" db="EMBL/GenBank/DDBJ databases">
        <title>Phylogenetic study on the rhizospheric bacterium Ochrobactrum sp. A44.</title>
        <authorList>
            <person name="Krzyzanowska D.M."/>
            <person name="Ossowicki A."/>
            <person name="Rajewska M."/>
            <person name="Maciag T."/>
            <person name="Kaczynski Z."/>
            <person name="Czerwicka M."/>
            <person name="Jafra S."/>
        </authorList>
    </citation>
    <scope>NUCLEOTIDE SEQUENCE [LARGE SCALE GENOMIC DNA]</scope>
    <source>
        <strain evidence="7 8">DSM 7216</strain>
    </source>
</reference>
<name>A0A256FIR3_9HYPH</name>
<dbReference type="GO" id="GO:0044539">
    <property type="term" value="P:long-chain fatty acid import into cell"/>
    <property type="evidence" value="ECO:0007669"/>
    <property type="project" value="TreeGrafter"/>
</dbReference>
<dbReference type="Pfam" id="PF13193">
    <property type="entry name" value="AMP-binding_C"/>
    <property type="match status" value="1"/>
</dbReference>
<dbReference type="PANTHER" id="PTHR43107">
    <property type="entry name" value="LONG-CHAIN FATTY ACID TRANSPORT PROTEIN"/>
    <property type="match status" value="1"/>
</dbReference>
<dbReference type="GO" id="GO:0005886">
    <property type="term" value="C:plasma membrane"/>
    <property type="evidence" value="ECO:0007669"/>
    <property type="project" value="TreeGrafter"/>
</dbReference>
<comment type="similarity">
    <text evidence="1">Belongs to the ATP-dependent AMP-binding enzyme family.</text>
</comment>
<keyword evidence="3" id="KW-0547">Nucleotide-binding</keyword>
<feature type="domain" description="AMP-dependent synthetase/ligase" evidence="5">
    <location>
        <begin position="12"/>
        <end position="357"/>
    </location>
</feature>
<feature type="domain" description="AMP-binding enzyme C-terminal" evidence="6">
    <location>
        <begin position="407"/>
        <end position="480"/>
    </location>
</feature>
<dbReference type="RefSeq" id="WP_094507771.1">
    <property type="nucleotide sequence ID" value="NZ_JBHEEK010000011.1"/>
</dbReference>
<dbReference type="AlphaFoldDB" id="A0A256FIR3"/>
<accession>A0A256FIR3</accession>
<dbReference type="EMBL" id="NNRJ01000051">
    <property type="protein sequence ID" value="OYR14734.1"/>
    <property type="molecule type" value="Genomic_DNA"/>
</dbReference>
<dbReference type="GO" id="GO:0004467">
    <property type="term" value="F:long-chain fatty acid-CoA ligase activity"/>
    <property type="evidence" value="ECO:0007669"/>
    <property type="project" value="TreeGrafter"/>
</dbReference>
<dbReference type="InterPro" id="IPR042099">
    <property type="entry name" value="ANL_N_sf"/>
</dbReference>
<evidence type="ECO:0000256" key="3">
    <source>
        <dbReference type="ARBA" id="ARBA00022741"/>
    </source>
</evidence>
<dbReference type="PROSITE" id="PS00455">
    <property type="entry name" value="AMP_BINDING"/>
    <property type="match status" value="1"/>
</dbReference>
<evidence type="ECO:0000256" key="2">
    <source>
        <dbReference type="ARBA" id="ARBA00022598"/>
    </source>
</evidence>
<dbReference type="InterPro" id="IPR020845">
    <property type="entry name" value="AMP-binding_CS"/>
</dbReference>
<evidence type="ECO:0000256" key="1">
    <source>
        <dbReference type="ARBA" id="ARBA00006432"/>
    </source>
</evidence>
<evidence type="ECO:0000259" key="6">
    <source>
        <dbReference type="Pfam" id="PF13193"/>
    </source>
</evidence>
<dbReference type="InterPro" id="IPR000873">
    <property type="entry name" value="AMP-dep_synth/lig_dom"/>
</dbReference>
<dbReference type="Gene3D" id="3.40.50.12780">
    <property type="entry name" value="N-terminal domain of ligase-like"/>
    <property type="match status" value="1"/>
</dbReference>
<evidence type="ECO:0000256" key="4">
    <source>
        <dbReference type="ARBA" id="ARBA00022840"/>
    </source>
</evidence>
<keyword evidence="8" id="KW-1185">Reference proteome</keyword>
<evidence type="ECO:0000259" key="5">
    <source>
        <dbReference type="Pfam" id="PF00501"/>
    </source>
</evidence>
<dbReference type="GO" id="GO:0005524">
    <property type="term" value="F:ATP binding"/>
    <property type="evidence" value="ECO:0007669"/>
    <property type="project" value="UniProtKB-KW"/>
</dbReference>
<dbReference type="PANTHER" id="PTHR43107:SF15">
    <property type="entry name" value="FATTY ACID TRANSPORT PROTEIN 3, ISOFORM A"/>
    <property type="match status" value="1"/>
</dbReference>
<proteinExistence type="inferred from homology"/>
<dbReference type="SUPFAM" id="SSF56801">
    <property type="entry name" value="Acetyl-CoA synthetase-like"/>
    <property type="match status" value="1"/>
</dbReference>
<evidence type="ECO:0000313" key="7">
    <source>
        <dbReference type="EMBL" id="OYR14734.1"/>
    </source>
</evidence>
<dbReference type="GO" id="GO:0005324">
    <property type="term" value="F:long-chain fatty acid transmembrane transporter activity"/>
    <property type="evidence" value="ECO:0007669"/>
    <property type="project" value="TreeGrafter"/>
</dbReference>
<dbReference type="Gene3D" id="3.30.300.30">
    <property type="match status" value="1"/>
</dbReference>
<dbReference type="OrthoDB" id="7315605at2"/>
<evidence type="ECO:0000313" key="8">
    <source>
        <dbReference type="Proteomes" id="UP000215590"/>
    </source>
</evidence>
<dbReference type="InterPro" id="IPR025110">
    <property type="entry name" value="AMP-bd_C"/>
</dbReference>
<gene>
    <name evidence="7" type="ORF">CEV31_2870</name>
</gene>
<dbReference type="Proteomes" id="UP000215590">
    <property type="component" value="Unassembled WGS sequence"/>
</dbReference>
<dbReference type="InterPro" id="IPR045851">
    <property type="entry name" value="AMP-bd_C_sf"/>
</dbReference>
<keyword evidence="2" id="KW-0436">Ligase</keyword>
<protein>
    <submittedName>
        <fullName evidence="7">AMP-binding enzyme family protein</fullName>
    </submittedName>
</protein>
<dbReference type="Pfam" id="PF00501">
    <property type="entry name" value="AMP-binding"/>
    <property type="match status" value="1"/>
</dbReference>
<sequence length="501" mass="54792">MLTSHTYIDLLFEKAANTPEKLFARHPTGDISFARLENASAIFALKLRDSGIKHGDRVAVMMRNSPVALAVIYAITRSGASWVPVNTALKGAGLEYIISHSQPVLIIADSEYCPIIADCGAAQLPAISAVDTPALPDFSADVEFEAPLPTANDIAAIMYTSGTTGPAKGVLVTHRMLRLAAEAVAVCSDAHDGDDFYMWEPFFHIGGAQVLLLPLVRNVTLTISDRFSASRFWDELRQAGSTHIHHLGGIVQILLKQPPSEKDRDHNVRIAWGGGCAIEVWRSFEERFGVQIRECYGMTEASSLTTFNDSGIVGSVGRTVPWFTVKLVDEHGGTIKEGKGEIVVTTSINGAIFPGYYRNPEATAKALRPDGFFTGDLGSWDQDGNLFFHGRMTDSVRCKGENVSAWEVEHVVADHPDVEDCAMIGVAADIGEHDIKLFVQPKVGTTPSAGALSDWLKSRLAHYQMPRYIAFVNSFERTPSQRIMKHKLSKANNDAWDRLNP</sequence>
<comment type="caution">
    <text evidence="7">The sequence shown here is derived from an EMBL/GenBank/DDBJ whole genome shotgun (WGS) entry which is preliminary data.</text>
</comment>